<feature type="transmembrane region" description="Helical" evidence="4">
    <location>
        <begin position="324"/>
        <end position="341"/>
    </location>
</feature>
<dbReference type="GO" id="GO:0006298">
    <property type="term" value="P:mismatch repair"/>
    <property type="evidence" value="ECO:0007669"/>
    <property type="project" value="InterPro"/>
</dbReference>
<evidence type="ECO:0000256" key="4">
    <source>
        <dbReference type="SAM" id="Phobius"/>
    </source>
</evidence>
<name>A0AAE3UJT9_9BACT</name>
<dbReference type="EMBL" id="JASJOU010000023">
    <property type="protein sequence ID" value="MDJ1506522.1"/>
    <property type="molecule type" value="Genomic_DNA"/>
</dbReference>
<feature type="transmembrane region" description="Helical" evidence="4">
    <location>
        <begin position="50"/>
        <end position="68"/>
    </location>
</feature>
<dbReference type="InterPro" id="IPR000432">
    <property type="entry name" value="DNA_mismatch_repair_MutS_C"/>
</dbReference>
<dbReference type="Proteomes" id="UP001232063">
    <property type="component" value="Unassembled WGS sequence"/>
</dbReference>
<keyword evidence="2" id="KW-0067">ATP-binding</keyword>
<dbReference type="Gene3D" id="1.10.1420.10">
    <property type="match status" value="1"/>
</dbReference>
<dbReference type="GO" id="GO:0140664">
    <property type="term" value="F:ATP-dependent DNA damage sensor activity"/>
    <property type="evidence" value="ECO:0007669"/>
    <property type="project" value="InterPro"/>
</dbReference>
<dbReference type="InterPro" id="IPR045076">
    <property type="entry name" value="MutS"/>
</dbReference>
<dbReference type="PANTHER" id="PTHR11361">
    <property type="entry name" value="DNA MISMATCH REPAIR PROTEIN MUTS FAMILY MEMBER"/>
    <property type="match status" value="1"/>
</dbReference>
<dbReference type="SUPFAM" id="SSF52540">
    <property type="entry name" value="P-loop containing nucleoside triphosphate hydrolases"/>
    <property type="match status" value="1"/>
</dbReference>
<keyword evidence="7" id="KW-1185">Reference proteome</keyword>
<gene>
    <name evidence="6" type="ORF">QNI22_38080</name>
</gene>
<evidence type="ECO:0000256" key="3">
    <source>
        <dbReference type="ARBA" id="ARBA00023125"/>
    </source>
</evidence>
<reference evidence="6" key="1">
    <citation type="submission" date="2023-05" db="EMBL/GenBank/DDBJ databases">
        <authorList>
            <person name="Zhang X."/>
        </authorList>
    </citation>
    <scope>NUCLEOTIDE SEQUENCE</scope>
    <source>
        <strain evidence="6">BD1B2-1</strain>
    </source>
</reference>
<evidence type="ECO:0000259" key="5">
    <source>
        <dbReference type="SMART" id="SM00534"/>
    </source>
</evidence>
<evidence type="ECO:0000256" key="2">
    <source>
        <dbReference type="ARBA" id="ARBA00022840"/>
    </source>
</evidence>
<evidence type="ECO:0000313" key="6">
    <source>
        <dbReference type="EMBL" id="MDJ1506522.1"/>
    </source>
</evidence>
<keyword evidence="4" id="KW-0812">Transmembrane</keyword>
<sequence length="611" mass="69470">MEIYQQRKENYASEARQWHKKFNQVSWLRVVIFLAGVGLTWFVYQLSESGLIATGVALFSIVAFFTTLKWHNRIEYQRNHFRYLSQINNEEWLRLEGKYMPENTGSQFNNPHHPYSGDLDIFGPHSLFVLLNRTQTTVGNELLAKWIQAAGTEAEIRQRQEAVAELGKNLEWQQNFQARGRHHTDGPSSAAIIREWLQTPASLHKRTGLIVVSYLMPTIMVLAIILAALTDVSYHFPFVLGLINIGIVGLVNKQIQHLTDQAYETSKPLQLYADLLKDIERHPFQSSRMVYLKNELISEGHSSSEKIEQLAGISANLLSAHNPFFGLFANGLVLWNIFWAIRLERWKANTHTDLSRWLNALAETEALNSLAGFYHANSDYVFPVLVKKGEEPGFCLISKSLGHPLLLARKRVINDFQLIGKGKTIIVTGSNMSGKSTFLRTVGINAVLAMTGAPICASEMKLSLFQVFTSMRTQDNLEESVSSFYAELQRLKQLIDYLPQGNPIFYLLDEILKGTNSQDRHEGAKALIRQLHRYNASGLISTHDLTLSEMVDELPASVENYSFNSEIINDQLYFDYKLQTGVCRSFNASKLMQQIGIEMYTNEHPPLNTHE</sequence>
<dbReference type="PANTHER" id="PTHR11361:SF99">
    <property type="entry name" value="DNA MISMATCH REPAIR PROTEIN"/>
    <property type="match status" value="1"/>
</dbReference>
<comment type="caution">
    <text evidence="6">The sequence shown here is derived from an EMBL/GenBank/DDBJ whole genome shotgun (WGS) entry which is preliminary data.</text>
</comment>
<keyword evidence="4" id="KW-0472">Membrane</keyword>
<feature type="transmembrane region" description="Helical" evidence="4">
    <location>
        <begin position="208"/>
        <end position="228"/>
    </location>
</feature>
<accession>A0AAE3UJT9</accession>
<dbReference type="GO" id="GO:0005524">
    <property type="term" value="F:ATP binding"/>
    <property type="evidence" value="ECO:0007669"/>
    <property type="project" value="UniProtKB-KW"/>
</dbReference>
<feature type="domain" description="DNA mismatch repair proteins mutS family" evidence="5">
    <location>
        <begin position="422"/>
        <end position="601"/>
    </location>
</feature>
<dbReference type="InterPro" id="IPR036187">
    <property type="entry name" value="DNA_mismatch_repair_MutS_sf"/>
</dbReference>
<dbReference type="Gene3D" id="3.40.50.300">
    <property type="entry name" value="P-loop containing nucleotide triphosphate hydrolases"/>
    <property type="match status" value="1"/>
</dbReference>
<evidence type="ECO:0000313" key="7">
    <source>
        <dbReference type="Proteomes" id="UP001232063"/>
    </source>
</evidence>
<protein>
    <submittedName>
        <fullName evidence="6">DNA mismatch repair protein MutS</fullName>
    </submittedName>
</protein>
<dbReference type="InterPro" id="IPR027417">
    <property type="entry name" value="P-loop_NTPase"/>
</dbReference>
<dbReference type="SUPFAM" id="SSF48334">
    <property type="entry name" value="DNA repair protein MutS, domain III"/>
    <property type="match status" value="1"/>
</dbReference>
<organism evidence="6 7">
    <name type="scientific">Xanthocytophaga agilis</name>
    <dbReference type="NCBI Taxonomy" id="3048010"/>
    <lineage>
        <taxon>Bacteria</taxon>
        <taxon>Pseudomonadati</taxon>
        <taxon>Bacteroidota</taxon>
        <taxon>Cytophagia</taxon>
        <taxon>Cytophagales</taxon>
        <taxon>Rhodocytophagaceae</taxon>
        <taxon>Xanthocytophaga</taxon>
    </lineage>
</organism>
<dbReference type="RefSeq" id="WP_314519506.1">
    <property type="nucleotide sequence ID" value="NZ_JASJOU010000023.1"/>
</dbReference>
<proteinExistence type="predicted"/>
<dbReference type="SMART" id="SM00534">
    <property type="entry name" value="MUTSac"/>
    <property type="match status" value="1"/>
</dbReference>
<dbReference type="GO" id="GO:0030983">
    <property type="term" value="F:mismatched DNA binding"/>
    <property type="evidence" value="ECO:0007669"/>
    <property type="project" value="InterPro"/>
</dbReference>
<dbReference type="AlphaFoldDB" id="A0AAE3UJT9"/>
<evidence type="ECO:0000256" key="1">
    <source>
        <dbReference type="ARBA" id="ARBA00022741"/>
    </source>
</evidence>
<keyword evidence="4" id="KW-1133">Transmembrane helix</keyword>
<feature type="transmembrane region" description="Helical" evidence="4">
    <location>
        <begin position="26"/>
        <end position="44"/>
    </location>
</feature>
<keyword evidence="1" id="KW-0547">Nucleotide-binding</keyword>
<feature type="transmembrane region" description="Helical" evidence="4">
    <location>
        <begin position="234"/>
        <end position="251"/>
    </location>
</feature>
<dbReference type="Pfam" id="PF00488">
    <property type="entry name" value="MutS_V"/>
    <property type="match status" value="1"/>
</dbReference>
<dbReference type="GO" id="GO:0005829">
    <property type="term" value="C:cytosol"/>
    <property type="evidence" value="ECO:0007669"/>
    <property type="project" value="TreeGrafter"/>
</dbReference>
<keyword evidence="3" id="KW-0238">DNA-binding</keyword>